<sequence>MKRKIELISKDVDSYLYEDICGDGKTSRTLISKKDPYKNDFLQLSKHYPILKKHMTLNLRWKPLMPKSLMYHYDFNHPDSVYHLSKAILKHNYNMNLYLPCECSLEESCNMDKDLDEYNQYLRESTINLELNRFLAPCVPNRISYIRAVSGLLSKERNHSEELGRINEPYSSDRVLKGNQVLVLDVGTGASCIYPLVGVAENSWSFIGTDINSLALEVAKKNIDLNDLGGQIKLRLQSVGTLMFHNVLNSTEFMSLTLCNPPFHSSMDKTNLNPRTTSTGMESELVFSVPQNEVQTIEQSYMDSLENKIVSVEGSLKHVFSEVEQGEASFIEVMLKESKFYCHNALWFTSLVAKLTTLKKIKALIQKEMRMYLMNHKQQEQFLNTKLEGLTNKNNSMKFTQHTDKKVEVSQIHIYEFRTFTLKLGKQSRWAIAWTYYNSNQRVRIIEKLNSTASQQEHNQ</sequence>
<dbReference type="Gene3D" id="3.40.50.150">
    <property type="entry name" value="Vaccinia Virus protein VP39"/>
    <property type="match status" value="1"/>
</dbReference>
<dbReference type="Proteomes" id="UP000244803">
    <property type="component" value="Chromosome 4"/>
</dbReference>
<accession>A0A976QT00</accession>
<dbReference type="Pfam" id="PF05971">
    <property type="entry name" value="Methyltransf_10"/>
    <property type="match status" value="1"/>
</dbReference>
<dbReference type="EMBL" id="CP056067">
    <property type="protein sequence ID" value="UKJ89990.2"/>
    <property type="molecule type" value="Genomic_DNA"/>
</dbReference>
<evidence type="ECO:0000313" key="4">
    <source>
        <dbReference type="Proteomes" id="UP000244803"/>
    </source>
</evidence>
<organism evidence="3 4">
    <name type="scientific">Theileria orientalis</name>
    <dbReference type="NCBI Taxonomy" id="68886"/>
    <lineage>
        <taxon>Eukaryota</taxon>
        <taxon>Sar</taxon>
        <taxon>Alveolata</taxon>
        <taxon>Apicomplexa</taxon>
        <taxon>Aconoidasida</taxon>
        <taxon>Piroplasmida</taxon>
        <taxon>Theileriidae</taxon>
        <taxon>Theileria</taxon>
    </lineage>
</organism>
<name>A0A976QT00_THEOR</name>
<proteinExistence type="predicted"/>
<evidence type="ECO:0008006" key="5">
    <source>
        <dbReference type="Google" id="ProtNLM"/>
    </source>
</evidence>
<keyword evidence="2" id="KW-0808">Transferase</keyword>
<dbReference type="GO" id="GO:0005634">
    <property type="term" value="C:nucleus"/>
    <property type="evidence" value="ECO:0007669"/>
    <property type="project" value="TreeGrafter"/>
</dbReference>
<keyword evidence="1" id="KW-0489">Methyltransferase</keyword>
<dbReference type="PANTHER" id="PTHR13393">
    <property type="entry name" value="SAM-DEPENDENT METHYLTRANSFERASE"/>
    <property type="match status" value="1"/>
</dbReference>
<gene>
    <name evidence="3" type="ORF">MACJ_003248</name>
</gene>
<protein>
    <recommendedName>
        <fullName evidence="5">23S rRNA methyltransferase</fullName>
    </recommendedName>
</protein>
<dbReference type="AlphaFoldDB" id="A0A976QT00"/>
<dbReference type="GO" id="GO:0070475">
    <property type="term" value="P:rRNA base methylation"/>
    <property type="evidence" value="ECO:0007669"/>
    <property type="project" value="TreeGrafter"/>
</dbReference>
<dbReference type="OrthoDB" id="514248at2759"/>
<dbReference type="PANTHER" id="PTHR13393:SF0">
    <property type="entry name" value="RNA N6-ADENOSINE-METHYLTRANSFERASE METTL16"/>
    <property type="match status" value="1"/>
</dbReference>
<evidence type="ECO:0000256" key="2">
    <source>
        <dbReference type="ARBA" id="ARBA00022679"/>
    </source>
</evidence>
<dbReference type="SUPFAM" id="SSF53335">
    <property type="entry name" value="S-adenosyl-L-methionine-dependent methyltransferases"/>
    <property type="match status" value="1"/>
</dbReference>
<dbReference type="InterPro" id="IPR010286">
    <property type="entry name" value="METTL16/RlmF"/>
</dbReference>
<reference evidence="3" key="1">
    <citation type="submission" date="2022-07" db="EMBL/GenBank/DDBJ databases">
        <title>Evaluation of T. orientalis genome assembly methods using nanopore sequencing and analysis of variation between genomes.</title>
        <authorList>
            <person name="Yam J."/>
            <person name="Micallef M.L."/>
            <person name="Liu M."/>
            <person name="Djordjevic S.P."/>
            <person name="Bogema D.R."/>
            <person name="Jenkins C."/>
        </authorList>
    </citation>
    <scope>NUCLEOTIDE SEQUENCE</scope>
    <source>
        <strain evidence="3">Fish Creek</strain>
    </source>
</reference>
<evidence type="ECO:0000313" key="3">
    <source>
        <dbReference type="EMBL" id="UKJ89990.2"/>
    </source>
</evidence>
<evidence type="ECO:0000256" key="1">
    <source>
        <dbReference type="ARBA" id="ARBA00022603"/>
    </source>
</evidence>
<dbReference type="GO" id="GO:0008168">
    <property type="term" value="F:methyltransferase activity"/>
    <property type="evidence" value="ECO:0007669"/>
    <property type="project" value="UniProtKB-KW"/>
</dbReference>
<dbReference type="InterPro" id="IPR029063">
    <property type="entry name" value="SAM-dependent_MTases_sf"/>
</dbReference>